<proteinExistence type="predicted"/>
<accession>A0A8S5ME62</accession>
<protein>
    <submittedName>
        <fullName evidence="1">DNA beta-glucosyltransferase</fullName>
    </submittedName>
</protein>
<sequence>MENEKLVVAFGVLGSVLHLDEANVNRANGSSQYPPVLKLLLSSPQIAHVVLHCRVSDKSLPYLKEIDPEGKIIYPSETTLRIGEYLWKDKKFYSARKPDNSEEVEFWRSREYCDLYVQYCNEKVPKVDIGFFFVAPGLIDVNIPFCIKKRNSEDYKLQLPQTHKCTAPFLHCMNIQNFPWYWISTDDRLITRKYREDMFNMPQKILGQWDAEYKWLCAPNYSDVNTRIERILKVSYNEVQKLNLIGLKDEDLGDPASERDLKMFIVANQTTYSNDPTCHRFKELKHWILDQEENLTENRTEIAGDWDNSFKCNFRSNVAKEMQAFNLRKDIYIADQYYPQFIGKVKPKELDSYFRRARYTLCLPVIHGYLTWKFWEAAISGCLPFIPPFYDEQFNAIPEDFPSRVATPDELYVKIEYFEKNPNARMKLVRYIQNAYCKPFLSGDFFKEQLNRCFIEQNLQSIF</sequence>
<organism evidence="1">
    <name type="scientific">Siphoviridae sp. ctYh54</name>
    <dbReference type="NCBI Taxonomy" id="2826379"/>
    <lineage>
        <taxon>Viruses</taxon>
        <taxon>Duplodnaviria</taxon>
        <taxon>Heunggongvirae</taxon>
        <taxon>Uroviricota</taxon>
        <taxon>Caudoviricetes</taxon>
    </lineage>
</organism>
<evidence type="ECO:0000313" key="1">
    <source>
        <dbReference type="EMBL" id="DAD80526.1"/>
    </source>
</evidence>
<reference evidence="1" key="1">
    <citation type="journal article" date="2021" name="Proc. Natl. Acad. Sci. U.S.A.">
        <title>A Catalog of Tens of Thousands of Viruses from Human Metagenomes Reveals Hidden Associations with Chronic Diseases.</title>
        <authorList>
            <person name="Tisza M.J."/>
            <person name="Buck C.B."/>
        </authorList>
    </citation>
    <scope>NUCLEOTIDE SEQUENCE</scope>
    <source>
        <strain evidence="1">CtYh54</strain>
    </source>
</reference>
<name>A0A8S5ME62_9CAUD</name>
<dbReference type="EMBL" id="BK014884">
    <property type="protein sequence ID" value="DAD80526.1"/>
    <property type="molecule type" value="Genomic_DNA"/>
</dbReference>